<dbReference type="PANTHER" id="PTHR38035:SF1">
    <property type="entry name" value="ANCILLARY SECYEG TRANSLOCON SUBUNIT"/>
    <property type="match status" value="1"/>
</dbReference>
<dbReference type="PROSITE" id="PS50005">
    <property type="entry name" value="TPR"/>
    <property type="match status" value="1"/>
</dbReference>
<evidence type="ECO:0000256" key="4">
    <source>
        <dbReference type="ARBA" id="ARBA00022989"/>
    </source>
</evidence>
<dbReference type="EMBL" id="CP031761">
    <property type="protein sequence ID" value="AXR01256.1"/>
    <property type="molecule type" value="Genomic_DNA"/>
</dbReference>
<keyword evidence="6" id="KW-0143">Chaperone</keyword>
<dbReference type="InterPro" id="IPR026039">
    <property type="entry name" value="YfgM"/>
</dbReference>
<keyword evidence="9" id="KW-0802">TPR repeat</keyword>
<evidence type="ECO:0000256" key="3">
    <source>
        <dbReference type="ARBA" id="ARBA00022692"/>
    </source>
</evidence>
<accession>A0AAD0RHE1</accession>
<dbReference type="InterPro" id="IPR019734">
    <property type="entry name" value="TPR_rpt"/>
</dbReference>
<evidence type="ECO:0000256" key="7">
    <source>
        <dbReference type="ARBA" id="ARBA00024197"/>
    </source>
</evidence>
<keyword evidence="3 10" id="KW-0812">Transmembrane</keyword>
<dbReference type="AlphaFoldDB" id="A0AAD0RHE1"/>
<keyword evidence="5 10" id="KW-0472">Membrane</keyword>
<evidence type="ECO:0000313" key="13">
    <source>
        <dbReference type="Proteomes" id="UP000258102"/>
    </source>
</evidence>
<dbReference type="GO" id="GO:0044877">
    <property type="term" value="F:protein-containing complex binding"/>
    <property type="evidence" value="ECO:0007669"/>
    <property type="project" value="InterPro"/>
</dbReference>
<dbReference type="KEGG" id="ppis:B1L02_14145"/>
<gene>
    <name evidence="12" type="ORF">D0511_03590</name>
</gene>
<organism evidence="12 13">
    <name type="scientific">Pseudoalteromonas piscicida</name>
    <dbReference type="NCBI Taxonomy" id="43662"/>
    <lineage>
        <taxon>Bacteria</taxon>
        <taxon>Pseudomonadati</taxon>
        <taxon>Pseudomonadota</taxon>
        <taxon>Gammaproteobacteria</taxon>
        <taxon>Alteromonadales</taxon>
        <taxon>Pseudoalteromonadaceae</taxon>
        <taxon>Pseudoalteromonas</taxon>
    </lineage>
</organism>
<dbReference type="InterPro" id="IPR011990">
    <property type="entry name" value="TPR-like_helical_dom_sf"/>
</dbReference>
<dbReference type="PIRSF" id="PIRSF006170">
    <property type="entry name" value="YfgM"/>
    <property type="match status" value="1"/>
</dbReference>
<dbReference type="InterPro" id="IPR018704">
    <property type="entry name" value="SecYEG/CpoB_TPR"/>
</dbReference>
<evidence type="ECO:0000256" key="8">
    <source>
        <dbReference type="ARBA" id="ARBA00024235"/>
    </source>
</evidence>
<evidence type="ECO:0000256" key="10">
    <source>
        <dbReference type="SAM" id="Phobius"/>
    </source>
</evidence>
<dbReference type="Gene3D" id="1.25.40.10">
    <property type="entry name" value="Tetratricopeptide repeat domain"/>
    <property type="match status" value="1"/>
</dbReference>
<name>A0AAD0RHE1_PSEO7</name>
<evidence type="ECO:0000256" key="9">
    <source>
        <dbReference type="PROSITE-ProRule" id="PRU00339"/>
    </source>
</evidence>
<feature type="domain" description="Ancillary SecYEG translocon subunit/Cell division coordinator CpoB TPR" evidence="11">
    <location>
        <begin position="15"/>
        <end position="201"/>
    </location>
</feature>
<evidence type="ECO:0000259" key="11">
    <source>
        <dbReference type="Pfam" id="PF09976"/>
    </source>
</evidence>
<keyword evidence="4 10" id="KW-1133">Transmembrane helix</keyword>
<sequence length="205" mass="21999">MEIYSTEEQQAEAIKRFFRENGTTIVVGAVLGLGGLYGWKAYNQSQIDSAEAASEAYTQVVESDDVLAKSDAFVAANADSNYAVLAAFVAAKEAIDKDDLKLAAEKLTWAADNVANAELKATALLRLARVQAAQSQYEQALATLAKPMPEAFKAQLAEIQGDIYLAQGDKDKARSAYQSALEAAKGNSNPMLQIKLDDLAQKTTV</sequence>
<comment type="subcellular location">
    <subcellularLocation>
        <location evidence="1">Cell membrane</location>
        <topology evidence="1">Single-pass type II membrane protein</topology>
    </subcellularLocation>
</comment>
<evidence type="ECO:0000256" key="1">
    <source>
        <dbReference type="ARBA" id="ARBA00004401"/>
    </source>
</evidence>
<evidence type="ECO:0000256" key="5">
    <source>
        <dbReference type="ARBA" id="ARBA00023136"/>
    </source>
</evidence>
<feature type="repeat" description="TPR" evidence="9">
    <location>
        <begin position="154"/>
        <end position="187"/>
    </location>
</feature>
<dbReference type="Proteomes" id="UP000258102">
    <property type="component" value="Chromosome 1"/>
</dbReference>
<comment type="similarity">
    <text evidence="7">Belongs to the YfgM family.</text>
</comment>
<dbReference type="RefSeq" id="WP_088531535.1">
    <property type="nucleotide sequence ID" value="NZ_CP021646.1"/>
</dbReference>
<dbReference type="GO" id="GO:0005886">
    <property type="term" value="C:plasma membrane"/>
    <property type="evidence" value="ECO:0007669"/>
    <property type="project" value="UniProtKB-SubCell"/>
</dbReference>
<dbReference type="Pfam" id="PF09976">
    <property type="entry name" value="TPR_21"/>
    <property type="match status" value="1"/>
</dbReference>
<protein>
    <recommendedName>
        <fullName evidence="8">Ancillary SecYEG translocon subunit</fullName>
    </recommendedName>
</protein>
<dbReference type="SUPFAM" id="SSF48452">
    <property type="entry name" value="TPR-like"/>
    <property type="match status" value="1"/>
</dbReference>
<evidence type="ECO:0000313" key="12">
    <source>
        <dbReference type="EMBL" id="AXR01256.1"/>
    </source>
</evidence>
<reference evidence="12 13" key="1">
    <citation type="submission" date="2018-08" db="EMBL/GenBank/DDBJ databases">
        <title>Whole Genome Sequences of Two Pseudoalteromonas piscicida Strains, DE1-A and DE2-A, which Exhibit Strong Antibacterial Activity against Vibrio vulnificus.</title>
        <authorList>
            <person name="Richards G.P."/>
            <person name="Needleman D.S."/>
            <person name="Watson M.A."/>
            <person name="Polson S.W."/>
        </authorList>
    </citation>
    <scope>NUCLEOTIDE SEQUENCE [LARGE SCALE GENOMIC DNA]</scope>
    <source>
        <strain evidence="12 13">DE2-A</strain>
    </source>
</reference>
<evidence type="ECO:0000256" key="6">
    <source>
        <dbReference type="ARBA" id="ARBA00023186"/>
    </source>
</evidence>
<feature type="transmembrane region" description="Helical" evidence="10">
    <location>
        <begin position="21"/>
        <end position="39"/>
    </location>
</feature>
<keyword evidence="2" id="KW-1003">Cell membrane</keyword>
<proteinExistence type="inferred from homology"/>
<dbReference type="PANTHER" id="PTHR38035">
    <property type="entry name" value="UPF0070 PROTEIN YFGM"/>
    <property type="match status" value="1"/>
</dbReference>
<evidence type="ECO:0000256" key="2">
    <source>
        <dbReference type="ARBA" id="ARBA00022475"/>
    </source>
</evidence>